<dbReference type="SUPFAM" id="SSF49695">
    <property type="entry name" value="gamma-Crystallin-like"/>
    <property type="match status" value="3"/>
</dbReference>
<dbReference type="InterPro" id="IPR011024">
    <property type="entry name" value="G_crystallin-like"/>
</dbReference>
<keyword evidence="7" id="KW-1003">Cell membrane</keyword>
<keyword evidence="12" id="KW-0677">Repeat</keyword>
<dbReference type="FunFam" id="2.80.10.50:FF:000038">
    <property type="entry name" value="very large A-kinase anchor protein isoform X1"/>
    <property type="match status" value="1"/>
</dbReference>
<dbReference type="STRING" id="333673.A0A3M0JSH6"/>
<accession>A0A3M0JSH6</accession>
<feature type="compositionally biased region" description="Polar residues" evidence="22">
    <location>
        <begin position="833"/>
        <end position="844"/>
    </location>
</feature>
<feature type="compositionally biased region" description="Polar residues" evidence="22">
    <location>
        <begin position="394"/>
        <end position="412"/>
    </location>
</feature>
<dbReference type="Pfam" id="PF00025">
    <property type="entry name" value="Arf"/>
    <property type="match status" value="1"/>
</dbReference>
<dbReference type="InterPro" id="IPR006689">
    <property type="entry name" value="Small_GTPase_ARF/SAR"/>
</dbReference>
<feature type="binding site" evidence="21">
    <location>
        <position position="31"/>
    </location>
    <ligand>
        <name>Mg(2+)</name>
        <dbReference type="ChEBI" id="CHEBI:18420"/>
    </ligand>
</feature>
<evidence type="ECO:0000313" key="24">
    <source>
        <dbReference type="EMBL" id="RMC01710.1"/>
    </source>
</evidence>
<dbReference type="SUPFAM" id="SSF52540">
    <property type="entry name" value="P-loop containing nucleoside triphosphate hydrolases"/>
    <property type="match status" value="1"/>
</dbReference>
<evidence type="ECO:0000256" key="22">
    <source>
        <dbReference type="SAM" id="MobiDB-lite"/>
    </source>
</evidence>
<organism evidence="24 25">
    <name type="scientific">Hirundo rustica rustica</name>
    <dbReference type="NCBI Taxonomy" id="333673"/>
    <lineage>
        <taxon>Eukaryota</taxon>
        <taxon>Metazoa</taxon>
        <taxon>Chordata</taxon>
        <taxon>Craniata</taxon>
        <taxon>Vertebrata</taxon>
        <taxon>Euteleostomi</taxon>
        <taxon>Archelosauria</taxon>
        <taxon>Archosauria</taxon>
        <taxon>Dinosauria</taxon>
        <taxon>Saurischia</taxon>
        <taxon>Theropoda</taxon>
        <taxon>Coelurosauria</taxon>
        <taxon>Aves</taxon>
        <taxon>Neognathae</taxon>
        <taxon>Neoaves</taxon>
        <taxon>Telluraves</taxon>
        <taxon>Australaves</taxon>
        <taxon>Passeriformes</taxon>
        <taxon>Sylvioidea</taxon>
        <taxon>Hirundinidae</taxon>
        <taxon>Hirundo</taxon>
    </lineage>
</organism>
<sequence length="2511" mass="275671">MGLFDKLAGWLGLKKKEVHVLCLGLDNSGKTTIINKLKPSNAQTQDIVPTIGFSIEKFKTSSLSFTVFDMSGQGKYRDLWEHYYKEGQAIIFVIDSSDKLRMVVAKEELDTLLNHPDIKHRRLPILFFANKMDLRDAVSSVKVSQLLSLENIKDKPWHICASDALKGEGLQEGVDWLQDKLHQPCQRLEADFVTAAAIWFPKKCVSLGILACQNEEKNHSTEELSKSEIQEELKKANSLPSLTPGIKTSDKDKQPREGFFHFLGSLFNIATKSSLVESKPSTFQDEPNRCEKDLQSTNTFPKDTRPKHPKIEEPTARKKEDSVNKDDAILNNTGKDTRLDLQGGWKQSSDTEKQTRRKPEAPAVTYATYRGSARIRQLLRSQSEIGKGEESPENRNASTVRENGEVQTSLSVKSGCLIEENGRDEGEDHQNDAILNSSAVKVGSKLSDKAQHCLGRGKHERTAKATTSHTESCHELHLRYTPALAATKVKRTCSLDSLLPFSGRNNGILTNSSSQSTHSLKVSSTNDLVGKDDGLPGEAETLFQTDKKDTSNFDKENYFSRAGNKESSKEIQDDCLLSPKSKSKTVIEELQVGKGEFCCNQVDNHSEQTLDVQRLHFNTITFQQKADQHTRSDNKDGDPRNGDAQKIVTAVEREQNPQNFPATVLFPFNEQILTSLSMESKGGKCLATGNLTASVSFIGHDEDTVMGRETCNEELSESGKAVHVHNGHRLIHVENSEGTATQQTGFPCPGMGSEETMKVLSEVAVEGLASVSPCAHGGQSVKTNFDELTVLPAHKSTSVMVPHSALRSEGKPLTNHSAFSPENDDVDLISESPPVSENRCINFSSKKENSNKPRLSPTVIDSSCDKEGKMFPSATNSENGQIAASEKDGFIFPAAESGRIIPVNRMTEGPPCSGDLRTLCPANSLEPEITPPMLDSSTDGVDAEVVCISRPTSPLVSREASNLPISALEMSSTAQGNSNSSSHRTSDGADETFSTQQADSSVLAEAMPSPICPLKSWEAASESARSETTCKDAVGRVILGASSPLEAPSGQKAAAPAQANGLCSGKGWGDTDVEGQECSPFPDAAVLLKKAEEIVNLVLHLATEEIIANEGFGVCQLCGSEDSLINTDIANYQSVESVQLAAGEIQSTVLSLKDFNETGGGASSSFAGNERVDTNNQDENILSCIPDKIDLHRALALKAKETVDGVINSAIQKLASSQQQGPERERLSGKVQPKPGAEMPKTFSLDMKLPANTQESTEMDETQTVAVNCERPDCSGPPLLPDGMENGIGWPQRDEKVPNNAITCQTNGFLPSGSLARPEIDLLTPAKEWHNGTVCDHVAAAEMCGKVSALKGSCNNTNMSECTLLPAVNVNLSSFMCGEECVGLQSDSKDKSSPWMSLESNAEDSLYEHCGKEAAEEVPVQVKGTLQNSKAAESEEELAEEANEGAEVTTGLDTQSVVPEVFVQNNENLKKAMKGQDMERNYQLEENGMKEPAELLASSPLIEQWENSSFTIIYEGALQTESKSVSTDEVQAGSLSPSDLPSADTDHLRHDTARNEESVCLYGQDSKVKGAAESRGSESFLSVEAKRYRVYPFSLSPIYEDDSSQEDLLSTDVSPESRPEGASKDNSDHTSVLSLLQSVSERLQFTARFSEEEEDEENGVEEEEEESSYEENILDVEREDSCLPSQCRENFKATPPSSDKSRSFLEHSFLLSKEQLDSPEQFPNVCSPSQTLCKPVPEKADAAVAQPPTSVYYQYLKSARAGSSEKGTRFGSILQDMLQPKIHWFRDNAVPKLGELSANLIDRASLKYNPRPGKIIIYDTCGNKSKQVHSDVLDASSWIFPIGTVLRIIRGCWIFYEKPKFQGRKHVLEEGEAVLDHLWDLPGIKHHRRNLTVGSIKHVTKDCGIPEVEFCLAAGSTEGLPICIQGAVASLEELDVEKNPYIRVRSGVWLAYSDLNYKGEMTVLEECDSPPEIPSADVKSLRPLRMGGLKVQMPMNVKIIIYEKTHFGGWSKEFSENITSVPALFGSEEEFQEIGSLRVIGGVWVAYDKERYKGHQFLLEEGDYEDRHSWGGTDGALLSFRFLQADFIESSVALFQSDDEDGKALDIINEEIPDLEQAGFGPETRSILVKSGVWVAYQQKYFCGEQYVLEKGKYKCFFDWGGSSKTIMSIRPVKLLKAFSNTHFQGACVDFTAEVSDFTSFIPCSFKVLRGCWLLCYEGETTDNHCVLEEGLYVDLSSCGCPSATIKSLKPIQYVFAEPSISLFSLECCKGRELHFSEPVSSVLSEDLHFYAQSVWVRSGLWIAYEGCNFLGKQILLEPREISNWSEHSGWKVIGSLRPVKQPAVYLRVRNRAQGQCLAMAGSLADVRATSVCAAPRSGSSSQLWHYCRGLLKSKANNACLDVIGGRDVPGAKVALWTEHGKDRQKWRLNEDGTISSYLSEQLVLDIKGGNYYDKNHIIMNQPIENKRSQKWDIEIFTQFPEQRGCTSGPADGPELSVPGLSSIATLCNHS</sequence>
<feature type="region of interest" description="Disordered" evidence="22">
    <location>
        <begin position="970"/>
        <end position="1000"/>
    </location>
</feature>
<feature type="domain" description="Beta/gamma crystallin 'Greek key'" evidence="23">
    <location>
        <begin position="1851"/>
        <end position="1900"/>
    </location>
</feature>
<dbReference type="InterPro" id="IPR041839">
    <property type="entry name" value="Arl6"/>
</dbReference>
<comment type="similarity">
    <text evidence="4">Belongs to the beta/gamma-crystallin family.</text>
</comment>
<feature type="region of interest" description="Disordered" evidence="22">
    <location>
        <begin position="1648"/>
        <end position="1675"/>
    </location>
</feature>
<dbReference type="FunFam" id="2.60.20.10:FF:000008">
    <property type="entry name" value="very large A-kinase anchor protein"/>
    <property type="match status" value="1"/>
</dbReference>
<dbReference type="GO" id="GO:0060170">
    <property type="term" value="C:ciliary membrane"/>
    <property type="evidence" value="ECO:0007669"/>
    <property type="project" value="UniProtKB-SubCell"/>
</dbReference>
<evidence type="ECO:0000256" key="20">
    <source>
        <dbReference type="PIRSR" id="PIRSR606689-1"/>
    </source>
</evidence>
<feature type="compositionally biased region" description="Polar residues" evidence="22">
    <location>
        <begin position="510"/>
        <end position="527"/>
    </location>
</feature>
<feature type="binding site" evidence="20">
    <location>
        <begin position="24"/>
        <end position="31"/>
    </location>
    <ligand>
        <name>GTP</name>
        <dbReference type="ChEBI" id="CHEBI:37565"/>
    </ligand>
</feature>
<feature type="region of interest" description="Disordered" evidence="22">
    <location>
        <begin position="381"/>
        <end position="414"/>
    </location>
</feature>
<keyword evidence="18" id="KW-0966">Cell projection</keyword>
<dbReference type="PANTHER" id="PTHR11818">
    <property type="entry name" value="BETA/GAMMA CRYSTALLIN"/>
    <property type="match status" value="1"/>
</dbReference>
<comment type="caution">
    <text evidence="24">The sequence shown here is derived from an EMBL/GenBank/DDBJ whole genome shotgun (WGS) entry which is preliminary data.</text>
</comment>
<feature type="compositionally biased region" description="Acidic residues" evidence="22">
    <location>
        <begin position="1434"/>
        <end position="1444"/>
    </location>
</feature>
<feature type="compositionally biased region" description="Basic and acidic residues" evidence="22">
    <location>
        <begin position="302"/>
        <end position="328"/>
    </location>
</feature>
<evidence type="ECO:0000256" key="10">
    <source>
        <dbReference type="ARBA" id="ARBA00022707"/>
    </source>
</evidence>
<evidence type="ECO:0000256" key="6">
    <source>
        <dbReference type="ARBA" id="ARBA00019766"/>
    </source>
</evidence>
<dbReference type="SMART" id="SM00247">
    <property type="entry name" value="XTALbg"/>
    <property type="match status" value="5"/>
</dbReference>
<feature type="region of interest" description="Disordered" evidence="22">
    <location>
        <begin position="623"/>
        <end position="643"/>
    </location>
</feature>
<keyword evidence="17" id="KW-0206">Cytoskeleton</keyword>
<dbReference type="PROSITE" id="PS51417">
    <property type="entry name" value="ARF"/>
    <property type="match status" value="1"/>
</dbReference>
<evidence type="ECO:0000256" key="19">
    <source>
        <dbReference type="ARBA" id="ARBA00023288"/>
    </source>
</evidence>
<keyword evidence="9" id="KW-0597">Phosphoprotein</keyword>
<keyword evidence="19" id="KW-0449">Lipoprotein</keyword>
<dbReference type="InterPro" id="IPR000772">
    <property type="entry name" value="Ricin_B_lectin"/>
</dbReference>
<evidence type="ECO:0000256" key="21">
    <source>
        <dbReference type="PIRSR" id="PIRSR606689-2"/>
    </source>
</evidence>
<feature type="region of interest" description="Disordered" evidence="22">
    <location>
        <begin position="1214"/>
        <end position="1242"/>
    </location>
</feature>
<reference evidence="24 25" key="1">
    <citation type="submission" date="2018-07" db="EMBL/GenBank/DDBJ databases">
        <title>A high quality draft genome assembly of the barn swallow (H. rustica rustica).</title>
        <authorList>
            <person name="Formenti G."/>
            <person name="Chiara M."/>
            <person name="Poveda L."/>
            <person name="Francoijs K.-J."/>
            <person name="Bonisoli-Alquati A."/>
            <person name="Canova L."/>
            <person name="Gianfranceschi L."/>
            <person name="Horner D.S."/>
            <person name="Saino N."/>
        </authorList>
    </citation>
    <scope>NUCLEOTIDE SEQUENCE [LARGE SCALE GENOMIC DNA]</scope>
    <source>
        <strain evidence="24">Chelidonia</strain>
        <tissue evidence="24">Blood</tissue>
    </source>
</reference>
<feature type="compositionally biased region" description="Basic and acidic residues" evidence="22">
    <location>
        <begin position="626"/>
        <end position="643"/>
    </location>
</feature>
<dbReference type="GO" id="GO:0030030">
    <property type="term" value="P:cell projection organization"/>
    <property type="evidence" value="ECO:0007669"/>
    <property type="project" value="UniProtKB-KW"/>
</dbReference>
<dbReference type="FunFam" id="2.60.20.10:FF:000011">
    <property type="entry name" value="very large A-kinase anchor protein"/>
    <property type="match status" value="1"/>
</dbReference>
<dbReference type="GO" id="GO:0003924">
    <property type="term" value="F:GTPase activity"/>
    <property type="evidence" value="ECO:0007669"/>
    <property type="project" value="InterPro"/>
</dbReference>
<gene>
    <name evidence="24" type="ORF">DUI87_21725</name>
</gene>
<dbReference type="SUPFAM" id="SSF50370">
    <property type="entry name" value="Ricin B-like lectins"/>
    <property type="match status" value="1"/>
</dbReference>
<dbReference type="SMART" id="SM00178">
    <property type="entry name" value="SAR"/>
    <property type="match status" value="1"/>
</dbReference>
<keyword evidence="21" id="KW-0479">Metal-binding</keyword>
<dbReference type="CDD" id="cd04157">
    <property type="entry name" value="Arl6"/>
    <property type="match status" value="1"/>
</dbReference>
<evidence type="ECO:0000256" key="8">
    <source>
        <dbReference type="ARBA" id="ARBA00022490"/>
    </source>
</evidence>
<evidence type="ECO:0000259" key="23">
    <source>
        <dbReference type="PROSITE" id="PS50915"/>
    </source>
</evidence>
<keyword evidence="13 20" id="KW-0547">Nucleotide-binding</keyword>
<dbReference type="GO" id="GO:0046872">
    <property type="term" value="F:metal ion binding"/>
    <property type="evidence" value="ECO:0007669"/>
    <property type="project" value="UniProtKB-KW"/>
</dbReference>
<evidence type="ECO:0000256" key="17">
    <source>
        <dbReference type="ARBA" id="ARBA00023212"/>
    </source>
</evidence>
<feature type="binding site" evidence="20">
    <location>
        <begin position="130"/>
        <end position="133"/>
    </location>
    <ligand>
        <name>GTP</name>
        <dbReference type="ChEBI" id="CHEBI:37565"/>
    </ligand>
</feature>
<evidence type="ECO:0000256" key="9">
    <source>
        <dbReference type="ARBA" id="ARBA00022553"/>
    </source>
</evidence>
<dbReference type="GO" id="GO:0007601">
    <property type="term" value="P:visual perception"/>
    <property type="evidence" value="ECO:0007669"/>
    <property type="project" value="TreeGrafter"/>
</dbReference>
<dbReference type="SMART" id="SM00177">
    <property type="entry name" value="ARF"/>
    <property type="match status" value="1"/>
</dbReference>
<dbReference type="InterPro" id="IPR001064">
    <property type="entry name" value="Beta/gamma_crystallin"/>
</dbReference>
<dbReference type="PRINTS" id="PR00328">
    <property type="entry name" value="SAR1GTPBP"/>
</dbReference>
<feature type="region of interest" description="Disordered" evidence="22">
    <location>
        <begin position="808"/>
        <end position="866"/>
    </location>
</feature>
<dbReference type="Proteomes" id="UP000269221">
    <property type="component" value="Unassembled WGS sequence"/>
</dbReference>
<comment type="similarity">
    <text evidence="5">Belongs to the small GTPase superfamily. Arf family.</text>
</comment>
<feature type="binding site" evidence="21">
    <location>
        <position position="50"/>
    </location>
    <ligand>
        <name>Mg(2+)</name>
        <dbReference type="ChEBI" id="CHEBI:18420"/>
    </ligand>
</feature>
<dbReference type="SMART" id="SM00458">
    <property type="entry name" value="RICIN"/>
    <property type="match status" value="1"/>
</dbReference>
<evidence type="ECO:0000256" key="15">
    <source>
        <dbReference type="ARBA" id="ARBA00023134"/>
    </source>
</evidence>
<dbReference type="InterPro" id="IPR050252">
    <property type="entry name" value="Beta/Gamma-Crystallin"/>
</dbReference>
<feature type="domain" description="Beta/gamma crystallin 'Greek key'" evidence="23">
    <location>
        <begin position="1997"/>
        <end position="2041"/>
    </location>
</feature>
<dbReference type="CDD" id="cd23463">
    <property type="entry name" value="beta-trefoil_Ricin_vlAKAP"/>
    <property type="match status" value="1"/>
</dbReference>
<evidence type="ECO:0000256" key="11">
    <source>
        <dbReference type="ARBA" id="ARBA00022734"/>
    </source>
</evidence>
<feature type="domain" description="Beta/gamma crystallin 'Greek key'" evidence="23">
    <location>
        <begin position="2042"/>
        <end position="2084"/>
    </location>
</feature>
<feature type="region of interest" description="Disordered" evidence="22">
    <location>
        <begin position="1601"/>
        <end position="1631"/>
    </location>
</feature>
<evidence type="ECO:0000256" key="4">
    <source>
        <dbReference type="ARBA" id="ARBA00009646"/>
    </source>
</evidence>
<dbReference type="GO" id="GO:0002088">
    <property type="term" value="P:lens development in camera-type eye"/>
    <property type="evidence" value="ECO:0007669"/>
    <property type="project" value="TreeGrafter"/>
</dbReference>
<feature type="region of interest" description="Disordered" evidence="22">
    <location>
        <begin position="510"/>
        <end position="537"/>
    </location>
</feature>
<keyword evidence="10" id="KW-0519">Myristate</keyword>
<dbReference type="FunFam" id="2.60.20.10:FF:000006">
    <property type="entry name" value="Very large A-kinase anchor protein"/>
    <property type="match status" value="1"/>
</dbReference>
<evidence type="ECO:0000256" key="18">
    <source>
        <dbReference type="ARBA" id="ARBA00023273"/>
    </source>
</evidence>
<protein>
    <recommendedName>
        <fullName evidence="6">ADP-ribosylation factor-like protein 6</fullName>
    </recommendedName>
</protein>
<dbReference type="OrthoDB" id="9895617at2759"/>
<keyword evidence="14" id="KW-0970">Cilium biogenesis/degradation</keyword>
<dbReference type="GO" id="GO:0005930">
    <property type="term" value="C:axoneme"/>
    <property type="evidence" value="ECO:0007669"/>
    <property type="project" value="UniProtKB-SubCell"/>
</dbReference>
<feature type="domain" description="Beta/gamma crystallin 'Greek key'" evidence="23">
    <location>
        <begin position="2132"/>
        <end position="2174"/>
    </location>
</feature>
<dbReference type="GO" id="GO:0030246">
    <property type="term" value="F:carbohydrate binding"/>
    <property type="evidence" value="ECO:0007669"/>
    <property type="project" value="UniProtKB-KW"/>
</dbReference>
<feature type="compositionally biased region" description="Acidic residues" evidence="22">
    <location>
        <begin position="1651"/>
        <end position="1674"/>
    </location>
</feature>
<evidence type="ECO:0000256" key="12">
    <source>
        <dbReference type="ARBA" id="ARBA00022737"/>
    </source>
</evidence>
<evidence type="ECO:0000256" key="7">
    <source>
        <dbReference type="ARBA" id="ARBA00022475"/>
    </source>
</evidence>
<evidence type="ECO:0000256" key="2">
    <source>
        <dbReference type="ARBA" id="ARBA00004430"/>
    </source>
</evidence>
<feature type="compositionally biased region" description="Basic and acidic residues" evidence="22">
    <location>
        <begin position="349"/>
        <end position="360"/>
    </location>
</feature>
<dbReference type="Pfam" id="PF00652">
    <property type="entry name" value="Ricin_B_lectin"/>
    <property type="match status" value="1"/>
</dbReference>
<feature type="compositionally biased region" description="Basic and acidic residues" evidence="22">
    <location>
        <begin position="1544"/>
        <end position="1557"/>
    </location>
</feature>
<keyword evidence="21" id="KW-0460">Magnesium</keyword>
<dbReference type="NCBIfam" id="TIGR00231">
    <property type="entry name" value="small_GTP"/>
    <property type="match status" value="1"/>
</dbReference>
<dbReference type="Gene3D" id="3.40.50.300">
    <property type="entry name" value="P-loop containing nucleotide triphosphate hydrolases"/>
    <property type="match status" value="1"/>
</dbReference>
<dbReference type="GO" id="GO:0005525">
    <property type="term" value="F:GTP binding"/>
    <property type="evidence" value="ECO:0007669"/>
    <property type="project" value="UniProtKB-KW"/>
</dbReference>
<dbReference type="InterPro" id="IPR005225">
    <property type="entry name" value="Small_GTP-bd"/>
</dbReference>
<feature type="region of interest" description="Disordered" evidence="22">
    <location>
        <begin position="1427"/>
        <end position="1450"/>
    </location>
</feature>
<dbReference type="InterPro" id="IPR035992">
    <property type="entry name" value="Ricin_B-like_lectins"/>
</dbReference>
<dbReference type="FunFam" id="2.60.20.10:FF:000009">
    <property type="entry name" value="very large A-kinase anchor protein"/>
    <property type="match status" value="1"/>
</dbReference>
<dbReference type="GO" id="GO:0005212">
    <property type="term" value="F:structural constituent of eye lens"/>
    <property type="evidence" value="ECO:0007669"/>
    <property type="project" value="TreeGrafter"/>
</dbReference>
<feature type="domain" description="Beta/gamma crystallin 'Greek key'" evidence="23">
    <location>
        <begin position="2300"/>
        <end position="2341"/>
    </location>
</feature>
<feature type="compositionally biased region" description="Basic and acidic residues" evidence="22">
    <location>
        <begin position="1615"/>
        <end position="1628"/>
    </location>
</feature>
<name>A0A3M0JSH6_HIRRU</name>
<dbReference type="Pfam" id="PF00030">
    <property type="entry name" value="Crystall"/>
    <property type="match status" value="5"/>
</dbReference>
<evidence type="ECO:0000256" key="14">
    <source>
        <dbReference type="ARBA" id="ARBA00022794"/>
    </source>
</evidence>
<dbReference type="InterPro" id="IPR027417">
    <property type="entry name" value="P-loop_NTPase"/>
</dbReference>
<keyword evidence="16" id="KW-0472">Membrane</keyword>
<dbReference type="FunFam" id="3.40.50.300:FF:000457">
    <property type="entry name" value="ADP-ribosylation factor-like protein 6"/>
    <property type="match status" value="1"/>
</dbReference>
<feature type="region of interest" description="Disordered" evidence="22">
    <location>
        <begin position="1524"/>
        <end position="1557"/>
    </location>
</feature>
<keyword evidence="11" id="KW-0430">Lectin</keyword>
<evidence type="ECO:0000256" key="13">
    <source>
        <dbReference type="ARBA" id="ARBA00022741"/>
    </source>
</evidence>
<feature type="compositionally biased region" description="Polar residues" evidence="22">
    <location>
        <begin position="1524"/>
        <end position="1539"/>
    </location>
</feature>
<evidence type="ECO:0000256" key="3">
    <source>
        <dbReference type="ARBA" id="ARBA00004522"/>
    </source>
</evidence>
<feature type="binding site" evidence="20">
    <location>
        <position position="72"/>
    </location>
    <ligand>
        <name>GTP</name>
        <dbReference type="ChEBI" id="CHEBI:37565"/>
    </ligand>
</feature>
<dbReference type="PANTHER" id="PTHR11818:SF38">
    <property type="entry name" value="VERY LARGE A-KINASE ANCHOR PROTEIN"/>
    <property type="match status" value="1"/>
</dbReference>
<keyword evidence="8" id="KW-0963">Cytoplasm</keyword>
<keyword evidence="15 20" id="KW-0342">GTP-binding</keyword>
<evidence type="ECO:0000256" key="5">
    <source>
        <dbReference type="ARBA" id="ARBA00010290"/>
    </source>
</evidence>
<proteinExistence type="inferred from homology"/>
<dbReference type="Gene3D" id="2.80.10.50">
    <property type="match status" value="1"/>
</dbReference>
<dbReference type="PROSITE" id="PS50915">
    <property type="entry name" value="CRYSTALLIN_BETA_GAMMA"/>
    <property type="match status" value="5"/>
</dbReference>
<evidence type="ECO:0000256" key="16">
    <source>
        <dbReference type="ARBA" id="ARBA00023136"/>
    </source>
</evidence>
<keyword evidence="25" id="KW-1185">Reference proteome</keyword>
<evidence type="ECO:0000256" key="1">
    <source>
        <dbReference type="ARBA" id="ARBA00004120"/>
    </source>
</evidence>
<feature type="region of interest" description="Disordered" evidence="22">
    <location>
        <begin position="278"/>
        <end position="365"/>
    </location>
</feature>
<comment type="subcellular location">
    <subcellularLocation>
        <location evidence="3">Cell projection</location>
        <location evidence="3">Cilium membrane</location>
        <topology evidence="3">Peripheral membrane protein</topology>
        <orientation evidence="3">Cytoplasmic side</orientation>
    </subcellularLocation>
    <subcellularLocation>
        <location evidence="2">Cytoplasm</location>
        <location evidence="2">Cytoskeleton</location>
        <location evidence="2">Cilium axoneme</location>
    </subcellularLocation>
    <subcellularLocation>
        <location evidence="1">Cytoplasm</location>
        <location evidence="1">Cytoskeleton</location>
        <location evidence="1">Cilium basal body</location>
    </subcellularLocation>
</comment>
<dbReference type="EMBL" id="QRBI01000136">
    <property type="protein sequence ID" value="RMC01710.1"/>
    <property type="molecule type" value="Genomic_DNA"/>
</dbReference>
<dbReference type="Gene3D" id="2.60.20.10">
    <property type="entry name" value="Crystallins"/>
    <property type="match status" value="6"/>
</dbReference>
<dbReference type="PROSITE" id="PS50231">
    <property type="entry name" value="RICIN_B_LECTIN"/>
    <property type="match status" value="1"/>
</dbReference>
<evidence type="ECO:0000313" key="25">
    <source>
        <dbReference type="Proteomes" id="UP000269221"/>
    </source>
</evidence>